<dbReference type="SUPFAM" id="SSF52540">
    <property type="entry name" value="P-loop containing nucleoside triphosphate hydrolases"/>
    <property type="match status" value="1"/>
</dbReference>
<keyword evidence="10 11" id="KW-0206">Cytoskeleton</keyword>
<keyword evidence="8 11" id="KW-0243">Dynein</keyword>
<feature type="compositionally biased region" description="Basic and acidic residues" evidence="12">
    <location>
        <begin position="181"/>
        <end position="196"/>
    </location>
</feature>
<evidence type="ECO:0000256" key="11">
    <source>
        <dbReference type="RuleBase" id="RU366047"/>
    </source>
</evidence>
<evidence type="ECO:0000313" key="13">
    <source>
        <dbReference type="EMBL" id="CAD9871573.1"/>
    </source>
</evidence>
<dbReference type="GO" id="GO:0045504">
    <property type="term" value="F:dynein heavy chain binding"/>
    <property type="evidence" value="ECO:0007669"/>
    <property type="project" value="TreeGrafter"/>
</dbReference>
<evidence type="ECO:0000256" key="6">
    <source>
        <dbReference type="ARBA" id="ARBA00022741"/>
    </source>
</evidence>
<evidence type="ECO:0000256" key="10">
    <source>
        <dbReference type="ARBA" id="ARBA00023212"/>
    </source>
</evidence>
<dbReference type="InterPro" id="IPR008467">
    <property type="entry name" value="Dynein1_light_intermed_chain"/>
</dbReference>
<reference evidence="13" key="1">
    <citation type="submission" date="2021-01" db="EMBL/GenBank/DDBJ databases">
        <authorList>
            <person name="Corre E."/>
            <person name="Pelletier E."/>
            <person name="Niang G."/>
            <person name="Scheremetjew M."/>
            <person name="Finn R."/>
            <person name="Kale V."/>
            <person name="Holt S."/>
            <person name="Cochrane G."/>
            <person name="Meng A."/>
            <person name="Brown T."/>
            <person name="Cohen L."/>
        </authorList>
    </citation>
    <scope>NUCLEOTIDE SEQUENCE</scope>
    <source>
        <strain evidence="13">CCMP1661</strain>
    </source>
</reference>
<comment type="similarity">
    <text evidence="2 11">Belongs to the dynein light intermediate chain family.</text>
</comment>
<dbReference type="GO" id="GO:0005868">
    <property type="term" value="C:cytoplasmic dynein complex"/>
    <property type="evidence" value="ECO:0007669"/>
    <property type="project" value="UniProtKB-UniRule"/>
</dbReference>
<protein>
    <recommendedName>
        <fullName evidence="11">Dynein light intermediate chain</fullName>
    </recommendedName>
</protein>
<sequence length="242" mass="27328">VSKVIAKARAKLPPGQQDALNLAYSEYLSAMANAGPETEKKKNVEWLTNNLGVPILVIGCKADKLESETFEQQQRLQFIQQHLRNCCLPYGAGLLYCSSHGGTNMNLLHRYLLHRLYPDMFSLKDEAKVANDSVFIPSGWDSPSLIEDLKQAKSPWEADATYDQVIRIPTDVLEAEVKQARAKTTDGEKEEDRLPPDEDWLETLHYPKAENKTPIVAKKKEVDRGDNKAAKKFFESLLTKKK</sequence>
<organism evidence="13">
    <name type="scientific">Fibrocapsa japonica</name>
    <dbReference type="NCBI Taxonomy" id="94617"/>
    <lineage>
        <taxon>Eukaryota</taxon>
        <taxon>Sar</taxon>
        <taxon>Stramenopiles</taxon>
        <taxon>Ochrophyta</taxon>
        <taxon>Raphidophyceae</taxon>
        <taxon>Chattonellales</taxon>
        <taxon>Chattonellaceae</taxon>
        <taxon>Fibrocapsa</taxon>
    </lineage>
</organism>
<dbReference type="GO" id="GO:0005524">
    <property type="term" value="F:ATP binding"/>
    <property type="evidence" value="ECO:0007669"/>
    <property type="project" value="UniProtKB-KW"/>
</dbReference>
<evidence type="ECO:0000256" key="1">
    <source>
        <dbReference type="ARBA" id="ARBA00004245"/>
    </source>
</evidence>
<evidence type="ECO:0000256" key="5">
    <source>
        <dbReference type="ARBA" id="ARBA00022701"/>
    </source>
</evidence>
<dbReference type="InterPro" id="IPR027417">
    <property type="entry name" value="P-loop_NTPase"/>
</dbReference>
<comment type="subcellular location">
    <subcellularLocation>
        <location evidence="1 11">Cytoplasm</location>
        <location evidence="1 11">Cytoskeleton</location>
    </subcellularLocation>
</comment>
<proteinExistence type="inferred from homology"/>
<evidence type="ECO:0000256" key="8">
    <source>
        <dbReference type="ARBA" id="ARBA00023017"/>
    </source>
</evidence>
<dbReference type="InterPro" id="IPR022780">
    <property type="entry name" value="Dynein_light_int_chain"/>
</dbReference>
<keyword evidence="5 11" id="KW-0493">Microtubule</keyword>
<gene>
    <name evidence="13" type="ORF">FJAP1339_LOCUS10247</name>
</gene>
<dbReference type="GO" id="GO:0000226">
    <property type="term" value="P:microtubule cytoskeleton organization"/>
    <property type="evidence" value="ECO:0007669"/>
    <property type="project" value="TreeGrafter"/>
</dbReference>
<dbReference type="Pfam" id="PF05783">
    <property type="entry name" value="DLIC"/>
    <property type="match status" value="1"/>
</dbReference>
<feature type="region of interest" description="Disordered" evidence="12">
    <location>
        <begin position="181"/>
        <end position="205"/>
    </location>
</feature>
<keyword evidence="6 11" id="KW-0547">Nucleotide-binding</keyword>
<evidence type="ECO:0000256" key="12">
    <source>
        <dbReference type="SAM" id="MobiDB-lite"/>
    </source>
</evidence>
<keyword evidence="4 11" id="KW-0963">Cytoplasm</keyword>
<comment type="subunit">
    <text evidence="11">Homodimer. The cytoplasmic dynein 1 complex consists of two catalytic heavy chains (HCs) and a number of non-catalytic subunits presented by intermediate chains (ICs).</text>
</comment>
<evidence type="ECO:0000256" key="4">
    <source>
        <dbReference type="ARBA" id="ARBA00022490"/>
    </source>
</evidence>
<dbReference type="PANTHER" id="PTHR12688:SF0">
    <property type="entry name" value="DYNEIN LIGHT INTERMEDIATE CHAIN"/>
    <property type="match status" value="1"/>
</dbReference>
<evidence type="ECO:0000256" key="2">
    <source>
        <dbReference type="ARBA" id="ARBA00006831"/>
    </source>
</evidence>
<dbReference type="GO" id="GO:0005874">
    <property type="term" value="C:microtubule"/>
    <property type="evidence" value="ECO:0007669"/>
    <property type="project" value="UniProtKB-KW"/>
</dbReference>
<dbReference type="EMBL" id="HBHR01020155">
    <property type="protein sequence ID" value="CAD9871573.1"/>
    <property type="molecule type" value="Transcribed_RNA"/>
</dbReference>
<dbReference type="GO" id="GO:0005813">
    <property type="term" value="C:centrosome"/>
    <property type="evidence" value="ECO:0007669"/>
    <property type="project" value="TreeGrafter"/>
</dbReference>
<dbReference type="PANTHER" id="PTHR12688">
    <property type="entry name" value="DYNEIN LIGHT INTERMEDIATE CHAIN"/>
    <property type="match status" value="1"/>
</dbReference>
<evidence type="ECO:0000256" key="3">
    <source>
        <dbReference type="ARBA" id="ARBA00022448"/>
    </source>
</evidence>
<keyword evidence="9 11" id="KW-0505">Motor protein</keyword>
<feature type="non-terminal residue" evidence="13">
    <location>
        <position position="1"/>
    </location>
</feature>
<keyword evidence="3 11" id="KW-0813">Transport</keyword>
<evidence type="ECO:0000256" key="7">
    <source>
        <dbReference type="ARBA" id="ARBA00022840"/>
    </source>
</evidence>
<evidence type="ECO:0000256" key="9">
    <source>
        <dbReference type="ARBA" id="ARBA00023175"/>
    </source>
</evidence>
<name>A0A7S2V3Z7_9STRA</name>
<accession>A0A7S2V3Z7</accession>
<keyword evidence="7 11" id="KW-0067">ATP-binding</keyword>
<comment type="function">
    <text evidence="11">Acts as one of several non-catalytic accessory components of the cytoplasmic dynein 1 complex that are thought to be involved in linking dynein to cargos and to adapter proteins that regulate dynein function. Cytoplasmic dynein 1 acts as a motor for the intracellular retrograde motility of vesicles and organelles along microtubules. May play a role in binding dynein to membranous organelles or chromosomes.</text>
</comment>
<dbReference type="AlphaFoldDB" id="A0A7S2V3Z7"/>
<dbReference type="GO" id="GO:0007018">
    <property type="term" value="P:microtubule-based movement"/>
    <property type="evidence" value="ECO:0007669"/>
    <property type="project" value="InterPro"/>
</dbReference>